<keyword evidence="2 7" id="KW-0812">Transmembrane</keyword>
<accession>A0A1B2JA80</accession>
<dbReference type="Pfam" id="PF25147">
    <property type="entry name" value="Ribophorin_II_C"/>
    <property type="match status" value="1"/>
</dbReference>
<keyword evidence="4" id="KW-0256">Endoplasmic reticulum</keyword>
<organism evidence="10 11">
    <name type="scientific">Komagataella pastoris</name>
    <name type="common">Yeast</name>
    <name type="synonym">Pichia pastoris</name>
    <dbReference type="NCBI Taxonomy" id="4922"/>
    <lineage>
        <taxon>Eukaryota</taxon>
        <taxon>Fungi</taxon>
        <taxon>Dikarya</taxon>
        <taxon>Ascomycota</taxon>
        <taxon>Saccharomycotina</taxon>
        <taxon>Pichiomycetes</taxon>
        <taxon>Pichiales</taxon>
        <taxon>Pichiaceae</taxon>
        <taxon>Komagataella</taxon>
    </lineage>
</organism>
<protein>
    <submittedName>
        <fullName evidence="10">BA75_01602T0</fullName>
    </submittedName>
</protein>
<sequence>MKLFFVGIVTTLLTLVSCLKIENGIVSVGQEEFAFGTKSIPLYRNQDIKVEFNLKADQGKLPQQIALSLDTESASEVVYPKLSGSKAQFTISVKQLSGVIKSQPFDLTLIVGDIDPSNNLQQFIASISPVEKLTNYESPVRLGAKEEIKHIFRQQEPTVPAGLSLIFISVIGAILAGLLITWTVSDSYNLKNFPSSSCQKIWHILFLGSIVGLEGIFVQYYLGSSIFDTLFKASIAGSVSLVAGSRALRR</sequence>
<feature type="chain" id="PRO_5044292302" evidence="8">
    <location>
        <begin position="19"/>
        <end position="250"/>
    </location>
</feature>
<evidence type="ECO:0000256" key="7">
    <source>
        <dbReference type="SAM" id="Phobius"/>
    </source>
</evidence>
<feature type="domain" description="Ribophorin II C-terminal" evidence="9">
    <location>
        <begin position="152"/>
        <end position="249"/>
    </location>
</feature>
<evidence type="ECO:0000256" key="8">
    <source>
        <dbReference type="SAM" id="SignalP"/>
    </source>
</evidence>
<evidence type="ECO:0000256" key="2">
    <source>
        <dbReference type="ARBA" id="ARBA00022692"/>
    </source>
</evidence>
<evidence type="ECO:0000256" key="4">
    <source>
        <dbReference type="ARBA" id="ARBA00022824"/>
    </source>
</evidence>
<feature type="signal peptide" evidence="8">
    <location>
        <begin position="1"/>
        <end position="18"/>
    </location>
</feature>
<keyword evidence="3 8" id="KW-0732">Signal</keyword>
<dbReference type="GO" id="GO:0008250">
    <property type="term" value="C:oligosaccharyltransferase complex"/>
    <property type="evidence" value="ECO:0007669"/>
    <property type="project" value="InterPro"/>
</dbReference>
<name>A0A1B2JA80_PICPA</name>
<evidence type="ECO:0000256" key="3">
    <source>
        <dbReference type="ARBA" id="ARBA00022729"/>
    </source>
</evidence>
<evidence type="ECO:0000256" key="1">
    <source>
        <dbReference type="ARBA" id="ARBA00004477"/>
    </source>
</evidence>
<dbReference type="OrthoDB" id="432292at2759"/>
<feature type="transmembrane region" description="Helical" evidence="7">
    <location>
        <begin position="201"/>
        <end position="223"/>
    </location>
</feature>
<evidence type="ECO:0000313" key="11">
    <source>
        <dbReference type="Proteomes" id="UP000094565"/>
    </source>
</evidence>
<dbReference type="UniPathway" id="UPA00378"/>
<dbReference type="InterPro" id="IPR008814">
    <property type="entry name" value="Swp1"/>
</dbReference>
<dbReference type="GO" id="GO:0006487">
    <property type="term" value="P:protein N-linked glycosylation"/>
    <property type="evidence" value="ECO:0007669"/>
    <property type="project" value="TreeGrafter"/>
</dbReference>
<evidence type="ECO:0000256" key="5">
    <source>
        <dbReference type="ARBA" id="ARBA00022989"/>
    </source>
</evidence>
<comment type="subcellular location">
    <subcellularLocation>
        <location evidence="1">Endoplasmic reticulum membrane</location>
        <topology evidence="1">Multi-pass membrane protein</topology>
    </subcellularLocation>
</comment>
<dbReference type="PROSITE" id="PS51257">
    <property type="entry name" value="PROKAR_LIPOPROTEIN"/>
    <property type="match status" value="1"/>
</dbReference>
<evidence type="ECO:0000313" key="10">
    <source>
        <dbReference type="EMBL" id="ANZ74785.1"/>
    </source>
</evidence>
<reference evidence="10 11" key="1">
    <citation type="submission" date="2016-02" db="EMBL/GenBank/DDBJ databases">
        <title>Comparative genomic and transcriptomic foundation for Pichia pastoris.</title>
        <authorList>
            <person name="Love K.R."/>
            <person name="Shah K.A."/>
            <person name="Whittaker C.A."/>
            <person name="Wu J."/>
            <person name="Bartlett M.C."/>
            <person name="Ma D."/>
            <person name="Leeson R.L."/>
            <person name="Priest M."/>
            <person name="Young S.K."/>
            <person name="Love J.C."/>
        </authorList>
    </citation>
    <scope>NUCLEOTIDE SEQUENCE [LARGE SCALE GENOMIC DNA]</scope>
    <source>
        <strain evidence="10 11">ATCC 28485</strain>
    </source>
</reference>
<keyword evidence="11" id="KW-1185">Reference proteome</keyword>
<evidence type="ECO:0000256" key="6">
    <source>
        <dbReference type="ARBA" id="ARBA00023136"/>
    </source>
</evidence>
<dbReference type="InterPro" id="IPR056790">
    <property type="entry name" value="Ribophorin_II_C"/>
</dbReference>
<evidence type="ECO:0000259" key="9">
    <source>
        <dbReference type="Pfam" id="PF25147"/>
    </source>
</evidence>
<dbReference type="PANTHER" id="PTHR12640:SF0">
    <property type="entry name" value="DOLICHYL-DIPHOSPHOOLIGOSACCHARIDE--PROTEIN GLYCOSYLTRANSFERASE SUBUNIT 2"/>
    <property type="match status" value="1"/>
</dbReference>
<gene>
    <name evidence="10" type="primary">SWP1</name>
    <name evidence="10" type="ORF">ATY40_BA7501602</name>
</gene>
<dbReference type="EMBL" id="CP014584">
    <property type="protein sequence ID" value="ANZ74785.1"/>
    <property type="molecule type" value="Genomic_DNA"/>
</dbReference>
<feature type="transmembrane region" description="Helical" evidence="7">
    <location>
        <begin position="159"/>
        <end position="180"/>
    </location>
</feature>
<dbReference type="AlphaFoldDB" id="A0A1B2JA80"/>
<keyword evidence="6 7" id="KW-0472">Membrane</keyword>
<dbReference type="Proteomes" id="UP000094565">
    <property type="component" value="Chromosome 1"/>
</dbReference>
<dbReference type="PANTHER" id="PTHR12640">
    <property type="entry name" value="RIBOPHORIN II"/>
    <property type="match status" value="1"/>
</dbReference>
<keyword evidence="5 7" id="KW-1133">Transmembrane helix</keyword>
<proteinExistence type="predicted"/>